<dbReference type="EMBL" id="BLAE01000108">
    <property type="protein sequence ID" value="GES16623.1"/>
    <property type="molecule type" value="Genomic_DNA"/>
</dbReference>
<sequence length="76" mass="8028">MPSVRAAAKAAVTSPVSALGRRTLRWGDQLDIRPILLDRAVEGLSEQAVAGYIAKYATKGAEDSGTIDHRVVLPGL</sequence>
<accession>A0A5M3XCL7</accession>
<dbReference type="Proteomes" id="UP000331127">
    <property type="component" value="Unassembled WGS sequence"/>
</dbReference>
<evidence type="ECO:0000313" key="2">
    <source>
        <dbReference type="Proteomes" id="UP000331127"/>
    </source>
</evidence>
<dbReference type="Pfam" id="PF20199">
    <property type="entry name" value="RepSA"/>
    <property type="match status" value="1"/>
</dbReference>
<name>A0A5M3XCL7_9ACTN</name>
<dbReference type="InterPro" id="IPR046828">
    <property type="entry name" value="RepSA"/>
</dbReference>
<organism evidence="1 2">
    <name type="scientific">Acrocarpospora macrocephala</name>
    <dbReference type="NCBI Taxonomy" id="150177"/>
    <lineage>
        <taxon>Bacteria</taxon>
        <taxon>Bacillati</taxon>
        <taxon>Actinomycetota</taxon>
        <taxon>Actinomycetes</taxon>
        <taxon>Streptosporangiales</taxon>
        <taxon>Streptosporangiaceae</taxon>
        <taxon>Acrocarpospora</taxon>
    </lineage>
</organism>
<keyword evidence="2" id="KW-1185">Reference proteome</keyword>
<proteinExistence type="predicted"/>
<dbReference type="AlphaFoldDB" id="A0A5M3XCL7"/>
<comment type="caution">
    <text evidence="1">The sequence shown here is derived from an EMBL/GenBank/DDBJ whole genome shotgun (WGS) entry which is preliminary data.</text>
</comment>
<gene>
    <name evidence="1" type="ORF">Amac_102210</name>
</gene>
<protein>
    <submittedName>
        <fullName evidence="1">Uncharacterized protein</fullName>
    </submittedName>
</protein>
<reference evidence="1 2" key="1">
    <citation type="submission" date="2019-10" db="EMBL/GenBank/DDBJ databases">
        <title>Whole genome shotgun sequence of Acrocarpospora macrocephala NBRC 16266.</title>
        <authorList>
            <person name="Ichikawa N."/>
            <person name="Kimura A."/>
            <person name="Kitahashi Y."/>
            <person name="Komaki H."/>
            <person name="Oguchi A."/>
        </authorList>
    </citation>
    <scope>NUCLEOTIDE SEQUENCE [LARGE SCALE GENOMIC DNA]</scope>
    <source>
        <strain evidence="1 2">NBRC 16266</strain>
    </source>
</reference>
<evidence type="ECO:0000313" key="1">
    <source>
        <dbReference type="EMBL" id="GES16623.1"/>
    </source>
</evidence>